<comment type="caution">
    <text evidence="1">The sequence shown here is derived from an EMBL/GenBank/DDBJ whole genome shotgun (WGS) entry which is preliminary data.</text>
</comment>
<proteinExistence type="predicted"/>
<dbReference type="EMBL" id="CAJOAX010019579">
    <property type="protein sequence ID" value="CAF4189336.1"/>
    <property type="molecule type" value="Genomic_DNA"/>
</dbReference>
<dbReference type="Proteomes" id="UP000663823">
    <property type="component" value="Unassembled WGS sequence"/>
</dbReference>
<dbReference type="Proteomes" id="UP000663882">
    <property type="component" value="Unassembled WGS sequence"/>
</dbReference>
<organism evidence="1 3">
    <name type="scientific">Rotaria sordida</name>
    <dbReference type="NCBI Taxonomy" id="392033"/>
    <lineage>
        <taxon>Eukaryota</taxon>
        <taxon>Metazoa</taxon>
        <taxon>Spiralia</taxon>
        <taxon>Gnathifera</taxon>
        <taxon>Rotifera</taxon>
        <taxon>Eurotatoria</taxon>
        <taxon>Bdelloidea</taxon>
        <taxon>Philodinida</taxon>
        <taxon>Philodinidae</taxon>
        <taxon>Rotaria</taxon>
    </lineage>
</organism>
<reference evidence="1" key="1">
    <citation type="submission" date="2021-02" db="EMBL/GenBank/DDBJ databases">
        <authorList>
            <person name="Nowell W R."/>
        </authorList>
    </citation>
    <scope>NUCLEOTIDE SEQUENCE</scope>
</reference>
<sequence>MRNLINTFENLSREILLEIFDYLSINDCFNAFYDLNWEISSTLNLCGFSIDLTSISQQTYNEFYKKTIFSNYYYQIRKLKLSNDLTINLLENFFMY</sequence>
<dbReference type="AlphaFoldDB" id="A0A814I1P1"/>
<feature type="non-terminal residue" evidence="1">
    <location>
        <position position="96"/>
    </location>
</feature>
<evidence type="ECO:0000313" key="2">
    <source>
        <dbReference type="EMBL" id="CAF4189336.1"/>
    </source>
</evidence>
<evidence type="ECO:0000313" key="1">
    <source>
        <dbReference type="EMBL" id="CAF1015974.1"/>
    </source>
</evidence>
<gene>
    <name evidence="2" type="ORF">OTI717_LOCUS38069</name>
    <name evidence="1" type="ORF">RFH988_LOCUS14940</name>
</gene>
<dbReference type="OrthoDB" id="10035380at2759"/>
<name>A0A814I1P1_9BILA</name>
<evidence type="ECO:0008006" key="4">
    <source>
        <dbReference type="Google" id="ProtNLM"/>
    </source>
</evidence>
<dbReference type="EMBL" id="CAJNOO010000708">
    <property type="protein sequence ID" value="CAF1015974.1"/>
    <property type="molecule type" value="Genomic_DNA"/>
</dbReference>
<accession>A0A814I1P1</accession>
<protein>
    <recommendedName>
        <fullName evidence="4">F-box domain-containing protein</fullName>
    </recommendedName>
</protein>
<evidence type="ECO:0000313" key="3">
    <source>
        <dbReference type="Proteomes" id="UP000663882"/>
    </source>
</evidence>